<feature type="region of interest" description="Disordered" evidence="1">
    <location>
        <begin position="15"/>
        <end position="67"/>
    </location>
</feature>
<comment type="caution">
    <text evidence="2">The sequence shown here is derived from an EMBL/GenBank/DDBJ whole genome shotgun (WGS) entry which is preliminary data.</text>
</comment>
<dbReference type="Proteomes" id="UP000266723">
    <property type="component" value="Unassembled WGS sequence"/>
</dbReference>
<feature type="compositionally biased region" description="Basic and acidic residues" evidence="1">
    <location>
        <begin position="32"/>
        <end position="43"/>
    </location>
</feature>
<feature type="compositionally biased region" description="Basic and acidic residues" evidence="1">
    <location>
        <begin position="154"/>
        <end position="163"/>
    </location>
</feature>
<feature type="compositionally biased region" description="Basic residues" evidence="1">
    <location>
        <begin position="291"/>
        <end position="301"/>
    </location>
</feature>
<keyword evidence="3" id="KW-1185">Reference proteome</keyword>
<proteinExistence type="predicted"/>
<sequence length="301" mass="33026">MMECDDHADNLLGQDLMDLEAMGQSSGVVESSRAEGSDKDTKRAKSGSKGSAPLGIQTKKTEFLRRRSPRSMAVVPFEHNLSHKPLLITEEKAFRAGIHRSGGEQDDKSQLRWREKRREIVSVESSSMDVAPYEHMPSIKFQSSSVDRPYQSENQKHGGERSGKRLVSAIVTPVRQLASMEDNVTVQSNLNRSLTFSPQGSAIMTENDQIIGALNDLVEPFDGAMMECDDHANDLLGQDLMDLEAMGQSSGVAESSCAKGSDKDTKRAKSGSKGSAPLGIQTKRTEFLRRGSPRLRSTKIL</sequence>
<feature type="region of interest" description="Disordered" evidence="1">
    <location>
        <begin position="247"/>
        <end position="301"/>
    </location>
</feature>
<dbReference type="EMBL" id="QGKV02000649">
    <property type="protein sequence ID" value="KAF3582995.1"/>
    <property type="molecule type" value="Genomic_DNA"/>
</dbReference>
<feature type="region of interest" description="Disordered" evidence="1">
    <location>
        <begin position="139"/>
        <end position="164"/>
    </location>
</feature>
<name>A0ABQ7E0J9_BRACR</name>
<evidence type="ECO:0000313" key="2">
    <source>
        <dbReference type="EMBL" id="KAF3582995.1"/>
    </source>
</evidence>
<evidence type="ECO:0000256" key="1">
    <source>
        <dbReference type="SAM" id="MobiDB-lite"/>
    </source>
</evidence>
<evidence type="ECO:0000313" key="3">
    <source>
        <dbReference type="Proteomes" id="UP000266723"/>
    </source>
</evidence>
<protein>
    <submittedName>
        <fullName evidence="2">Uncharacterized protein</fullName>
    </submittedName>
</protein>
<organism evidence="2 3">
    <name type="scientific">Brassica cretica</name>
    <name type="common">Mustard</name>
    <dbReference type="NCBI Taxonomy" id="69181"/>
    <lineage>
        <taxon>Eukaryota</taxon>
        <taxon>Viridiplantae</taxon>
        <taxon>Streptophyta</taxon>
        <taxon>Embryophyta</taxon>
        <taxon>Tracheophyta</taxon>
        <taxon>Spermatophyta</taxon>
        <taxon>Magnoliopsida</taxon>
        <taxon>eudicotyledons</taxon>
        <taxon>Gunneridae</taxon>
        <taxon>Pentapetalae</taxon>
        <taxon>rosids</taxon>
        <taxon>malvids</taxon>
        <taxon>Brassicales</taxon>
        <taxon>Brassicaceae</taxon>
        <taxon>Brassiceae</taxon>
        <taxon>Brassica</taxon>
    </lineage>
</organism>
<reference evidence="2 3" key="1">
    <citation type="journal article" date="2020" name="BMC Genomics">
        <title>Intraspecific diversification of the crop wild relative Brassica cretica Lam. using demographic model selection.</title>
        <authorList>
            <person name="Kioukis A."/>
            <person name="Michalopoulou V.A."/>
            <person name="Briers L."/>
            <person name="Pirintsos S."/>
            <person name="Studholme D.J."/>
            <person name="Pavlidis P."/>
            <person name="Sarris P.F."/>
        </authorList>
    </citation>
    <scope>NUCLEOTIDE SEQUENCE [LARGE SCALE GENOMIC DNA]</scope>
    <source>
        <strain evidence="3">cv. PFS-1207/04</strain>
    </source>
</reference>
<gene>
    <name evidence="2" type="ORF">DY000_02030536</name>
</gene>
<accession>A0ABQ7E0J9</accession>